<name>A0AC60QL47_IXOPE</name>
<evidence type="ECO:0000313" key="1">
    <source>
        <dbReference type="EMBL" id="KAG0435851.1"/>
    </source>
</evidence>
<protein>
    <submittedName>
        <fullName evidence="1">Uncharacterized protein</fullName>
    </submittedName>
</protein>
<dbReference type="EMBL" id="JABSTQ010007349">
    <property type="protein sequence ID" value="KAG0435851.1"/>
    <property type="molecule type" value="Genomic_DNA"/>
</dbReference>
<keyword evidence="2" id="KW-1185">Reference proteome</keyword>
<evidence type="ECO:0000313" key="2">
    <source>
        <dbReference type="Proteomes" id="UP000805193"/>
    </source>
</evidence>
<comment type="caution">
    <text evidence="1">The sequence shown here is derived from an EMBL/GenBank/DDBJ whole genome shotgun (WGS) entry which is preliminary data.</text>
</comment>
<proteinExistence type="predicted"/>
<sequence>MPGHQQCRRGRGGPEDRGPRSPPTGRPSGPGLCRGCSSRPQRSIAIWTVLEGPTSVGWASDLRWREQPHPENGYPPANIPEPFRIRTLDDATPRSRLRNTQRRSCASTAHSMGCRRYPEPPTSVASCTEKGQTPIGSFASTGLGERDLERAIALIQRRRPDLLRQRAPPLDVGGESVGGQIYMAARSPIYRGHHSAAKWRQAAGRARLVPLA</sequence>
<gene>
    <name evidence="1" type="ORF">HPB47_018287</name>
</gene>
<dbReference type="Proteomes" id="UP000805193">
    <property type="component" value="Unassembled WGS sequence"/>
</dbReference>
<accession>A0AC60QL47</accession>
<reference evidence="1 2" key="1">
    <citation type="journal article" date="2020" name="Cell">
        <title>Large-Scale Comparative Analyses of Tick Genomes Elucidate Their Genetic Diversity and Vector Capacities.</title>
        <authorList>
            <consortium name="Tick Genome and Microbiome Consortium (TIGMIC)"/>
            <person name="Jia N."/>
            <person name="Wang J."/>
            <person name="Shi W."/>
            <person name="Du L."/>
            <person name="Sun Y."/>
            <person name="Zhan W."/>
            <person name="Jiang J.F."/>
            <person name="Wang Q."/>
            <person name="Zhang B."/>
            <person name="Ji P."/>
            <person name="Bell-Sakyi L."/>
            <person name="Cui X.M."/>
            <person name="Yuan T.T."/>
            <person name="Jiang B.G."/>
            <person name="Yang W.F."/>
            <person name="Lam T.T."/>
            <person name="Chang Q.C."/>
            <person name="Ding S.J."/>
            <person name="Wang X.J."/>
            <person name="Zhu J.G."/>
            <person name="Ruan X.D."/>
            <person name="Zhao L."/>
            <person name="Wei J.T."/>
            <person name="Ye R.Z."/>
            <person name="Que T.C."/>
            <person name="Du C.H."/>
            <person name="Zhou Y.H."/>
            <person name="Cheng J.X."/>
            <person name="Dai P.F."/>
            <person name="Guo W.B."/>
            <person name="Han X.H."/>
            <person name="Huang E.J."/>
            <person name="Li L.F."/>
            <person name="Wei W."/>
            <person name="Gao Y.C."/>
            <person name="Liu J.Z."/>
            <person name="Shao H.Z."/>
            <person name="Wang X."/>
            <person name="Wang C.C."/>
            <person name="Yang T.C."/>
            <person name="Huo Q.B."/>
            <person name="Li W."/>
            <person name="Chen H.Y."/>
            <person name="Chen S.E."/>
            <person name="Zhou L.G."/>
            <person name="Ni X.B."/>
            <person name="Tian J.H."/>
            <person name="Sheng Y."/>
            <person name="Liu T."/>
            <person name="Pan Y.S."/>
            <person name="Xia L.Y."/>
            <person name="Li J."/>
            <person name="Zhao F."/>
            <person name="Cao W.C."/>
        </authorList>
    </citation>
    <scope>NUCLEOTIDE SEQUENCE [LARGE SCALE GENOMIC DNA]</scope>
    <source>
        <strain evidence="1">Iper-2018</strain>
    </source>
</reference>
<organism evidence="1 2">
    <name type="scientific">Ixodes persulcatus</name>
    <name type="common">Taiga tick</name>
    <dbReference type="NCBI Taxonomy" id="34615"/>
    <lineage>
        <taxon>Eukaryota</taxon>
        <taxon>Metazoa</taxon>
        <taxon>Ecdysozoa</taxon>
        <taxon>Arthropoda</taxon>
        <taxon>Chelicerata</taxon>
        <taxon>Arachnida</taxon>
        <taxon>Acari</taxon>
        <taxon>Parasitiformes</taxon>
        <taxon>Ixodida</taxon>
        <taxon>Ixodoidea</taxon>
        <taxon>Ixodidae</taxon>
        <taxon>Ixodinae</taxon>
        <taxon>Ixodes</taxon>
    </lineage>
</organism>